<organism evidence="1 2">
    <name type="scientific">Maribacter confluentis</name>
    <dbReference type="NCBI Taxonomy" id="1656093"/>
    <lineage>
        <taxon>Bacteria</taxon>
        <taxon>Pseudomonadati</taxon>
        <taxon>Bacteroidota</taxon>
        <taxon>Flavobacteriia</taxon>
        <taxon>Flavobacteriales</taxon>
        <taxon>Flavobacteriaceae</taxon>
        <taxon>Maribacter</taxon>
    </lineage>
</organism>
<evidence type="ECO:0000313" key="2">
    <source>
        <dbReference type="Proteomes" id="UP001168579"/>
    </source>
</evidence>
<dbReference type="InterPro" id="IPR036038">
    <property type="entry name" value="Aminotransferase-like"/>
</dbReference>
<keyword evidence="1" id="KW-0808">Transferase</keyword>
<protein>
    <submittedName>
        <fullName evidence="1">Aminotransferase class IV</fullName>
    </submittedName>
</protein>
<comment type="caution">
    <text evidence="1">The sequence shown here is derived from an EMBL/GenBank/DDBJ whole genome shotgun (WGS) entry which is preliminary data.</text>
</comment>
<dbReference type="InterPro" id="IPR043131">
    <property type="entry name" value="BCAT-like_N"/>
</dbReference>
<keyword evidence="1" id="KW-0032">Aminotransferase</keyword>
<keyword evidence="2" id="KW-1185">Reference proteome</keyword>
<proteinExistence type="predicted"/>
<dbReference type="InterPro" id="IPR043132">
    <property type="entry name" value="BCAT-like_C"/>
</dbReference>
<reference evidence="1" key="2">
    <citation type="submission" date="2023-06" db="EMBL/GenBank/DDBJ databases">
        <authorList>
            <person name="Lucena T."/>
            <person name="Sun Q."/>
        </authorList>
    </citation>
    <scope>NUCLEOTIDE SEQUENCE</scope>
    <source>
        <strain evidence="1">CECT 8869</strain>
    </source>
</reference>
<reference evidence="1" key="1">
    <citation type="journal article" date="2014" name="Int. J. Syst. Evol. Microbiol.">
        <title>Complete genome of a new Firmicutes species belonging to the dominant human colonic microbiota ('Ruminococcus bicirculans') reveals two chromosomes and a selective capacity to utilize plant glucans.</title>
        <authorList>
            <consortium name="NISC Comparative Sequencing Program"/>
            <person name="Wegmann U."/>
            <person name="Louis P."/>
            <person name="Goesmann A."/>
            <person name="Henrissat B."/>
            <person name="Duncan S.H."/>
            <person name="Flint H.J."/>
        </authorList>
    </citation>
    <scope>NUCLEOTIDE SEQUENCE</scope>
    <source>
        <strain evidence="1">CECT 8869</strain>
    </source>
</reference>
<dbReference type="RefSeq" id="WP_304435222.1">
    <property type="nucleotide sequence ID" value="NZ_JAUKUC010000001.1"/>
</dbReference>
<sequence>MYPLFESVHIRNGQIKNAVYHEKRFASSYFAYFNNRPAYSLFENISLPELDLDINYKLRIAYGLKDKKWQITPYKNSLPSTLQLVYDDTITYPYKFNDREHLNCLYQNRKNADDVLIICKGQITDTSYCNILFTDGSTIFTPSTPLLKGTCRARLLAENNIQTKLITPADIQYYRHFQLINALNDFDATRWIPIKNIYQPK</sequence>
<dbReference type="Pfam" id="PF01063">
    <property type="entry name" value="Aminotran_4"/>
    <property type="match status" value="1"/>
</dbReference>
<name>A0ABT8RMI2_9FLAO</name>
<dbReference type="SUPFAM" id="SSF56752">
    <property type="entry name" value="D-aminoacid aminotransferase-like PLP-dependent enzymes"/>
    <property type="match status" value="1"/>
</dbReference>
<dbReference type="GO" id="GO:0008483">
    <property type="term" value="F:transaminase activity"/>
    <property type="evidence" value="ECO:0007669"/>
    <property type="project" value="UniProtKB-KW"/>
</dbReference>
<evidence type="ECO:0000313" key="1">
    <source>
        <dbReference type="EMBL" id="MDO1512079.1"/>
    </source>
</evidence>
<dbReference type="Gene3D" id="3.20.10.10">
    <property type="entry name" value="D-amino Acid Aminotransferase, subunit A, domain 2"/>
    <property type="match status" value="1"/>
</dbReference>
<dbReference type="Gene3D" id="3.30.470.10">
    <property type="match status" value="1"/>
</dbReference>
<dbReference type="InterPro" id="IPR001544">
    <property type="entry name" value="Aminotrans_IV"/>
</dbReference>
<dbReference type="Proteomes" id="UP001168579">
    <property type="component" value="Unassembled WGS sequence"/>
</dbReference>
<accession>A0ABT8RMI2</accession>
<dbReference type="EMBL" id="JAUKUC010000001">
    <property type="protein sequence ID" value="MDO1512079.1"/>
    <property type="molecule type" value="Genomic_DNA"/>
</dbReference>
<gene>
    <name evidence="1" type="ORF">Q2T41_05295</name>
</gene>